<feature type="short sequence motif" description="GyrA-box" evidence="9">
    <location>
        <begin position="539"/>
        <end position="545"/>
    </location>
</feature>
<dbReference type="InterPro" id="IPR013760">
    <property type="entry name" value="Topo_IIA-like_dom_sf"/>
</dbReference>
<dbReference type="GO" id="GO:0006265">
    <property type="term" value="P:DNA topological change"/>
    <property type="evidence" value="ECO:0007669"/>
    <property type="project" value="UniProtKB-UniRule"/>
</dbReference>
<dbReference type="SMART" id="SM00434">
    <property type="entry name" value="TOP4c"/>
    <property type="match status" value="1"/>
</dbReference>
<dbReference type="Gene3D" id="1.10.268.10">
    <property type="entry name" value="Topoisomerase, domain 3"/>
    <property type="match status" value="1"/>
</dbReference>
<evidence type="ECO:0000256" key="4">
    <source>
        <dbReference type="ARBA" id="ARBA00022840"/>
    </source>
</evidence>
<feature type="domain" description="Topo IIA-type catalytic" evidence="11">
    <location>
        <begin position="30"/>
        <end position="512"/>
    </location>
</feature>
<comment type="catalytic activity">
    <reaction evidence="1 9 10">
        <text>ATP-dependent breakage, passage and rejoining of double-stranded DNA.</text>
        <dbReference type="EC" id="5.6.2.2"/>
    </reaction>
</comment>
<keyword evidence="6 9" id="KW-0238">DNA-binding</keyword>
<dbReference type="AlphaFoldDB" id="A0AAU8GUW1"/>
<feature type="active site" description="O-(5'-phospho-DNA)-tyrosine intermediate" evidence="9 10">
    <location>
        <position position="118"/>
    </location>
</feature>
<keyword evidence="4 9" id="KW-0067">ATP-binding</keyword>
<sequence length="826" mass="92787">MPDVLKVNIEEEMKTSYLDYAMSVIIGRALPDVRDGLKPVQRRILYAMFREGLLAGKKYSKCAGVVGEVLKKYHPHGDQAVYDALVRLAQDFNMRYPLIDGQGNFGSIDGDPPAAYRYTEARLTKIAEELLQDIDKETVPFVPNFDATTEEPLVLPARIPNLLINGSSGIAVGMATNIPPHNLNEIIDALVSLLENPQISSEELMNFVKGPDFPTGGTIYGIEGIKDLYLTGRGLIKIRAKVKIERETKGKKLKESSLFEGETEGKAVKERVVITEIPYQVNKAKLIEKIAELVREKKIEGITEIRDESNREGIRVVLELKKGEMPEVILNNLYKHTQMETTFGAIMLAIVDGQPRILNLKESLWEFLKHRKDVVLKRTAFDLKKAEHQAHILLGLKIAVENLDEVISIIRKSQNPEEAKIRLMSRFPLTETQAQAILDMRLQRLTGLEREKIIQDYETMLKEIESLKAILENDALVREIIRDELIEIKQKYGDERRTQIVAEIKEINVEDLIAQEDMVITLTHLGYIKRTSLSDYRSQKRGGKGLTPMETVSEDYLTDVLVGSTHDHILFFSNFGRVYCLKVYQIPEAGRLSRGKAIINLLPLSEGEKITTALICKDLEKGFLTMFTKRGFVKKTSIEEFKNIRSKGVIAIDLEETDKLISVIKTDGHNHLIIATKKGMSIRFDEKDVRPTGRTARGVIGIRFSEQGDEVVSADVVSEGSYVLTITEKGIGKKTPIEEYRLQHRGGTGIKNIKLSPKTGNVVASLQVKEEDEVIVCSSSKMLRLKVSQLRPQGRATTGVRLIELSHDDTVVSVGRILEGEANVNL</sequence>
<dbReference type="InterPro" id="IPR013757">
    <property type="entry name" value="Topo_IIA_A_a_sf"/>
</dbReference>
<keyword evidence="7 9" id="KW-0413">Isomerase</keyword>
<evidence type="ECO:0000256" key="8">
    <source>
        <dbReference type="ARBA" id="ARBA00063644"/>
    </source>
</evidence>
<dbReference type="PANTHER" id="PTHR43493">
    <property type="entry name" value="DNA GYRASE/TOPOISOMERASE SUBUNIT A"/>
    <property type="match status" value="1"/>
</dbReference>
<dbReference type="FunFam" id="3.30.1360.40:FF:000002">
    <property type="entry name" value="DNA gyrase subunit A"/>
    <property type="match status" value="1"/>
</dbReference>
<dbReference type="NCBIfam" id="NF004044">
    <property type="entry name" value="PRK05561.1"/>
    <property type="match status" value="1"/>
</dbReference>
<comment type="miscellaneous">
    <text evidence="9">Few gyrases are as efficient as E.coli at forming negative supercoils. Not all organisms have 2 type II topoisomerases; in organisms with a single type II topoisomerase this enzyme also has to decatenate newly replicated chromosomes.</text>
</comment>
<evidence type="ECO:0000256" key="2">
    <source>
        <dbReference type="ARBA" id="ARBA00008263"/>
    </source>
</evidence>
<dbReference type="InterPro" id="IPR005743">
    <property type="entry name" value="GyrA"/>
</dbReference>
<keyword evidence="5 9" id="KW-0799">Topoisomerase</keyword>
<comment type="subunit">
    <text evidence="8">Heterotetramer composed of ParC and ParE.</text>
</comment>
<evidence type="ECO:0000256" key="3">
    <source>
        <dbReference type="ARBA" id="ARBA00022741"/>
    </source>
</evidence>
<dbReference type="Gene3D" id="2.120.10.90">
    <property type="entry name" value="DNA gyrase/topoisomerase IV, subunit A, C-terminal"/>
    <property type="match status" value="1"/>
</dbReference>
<dbReference type="GO" id="GO:0009330">
    <property type="term" value="C:DNA topoisomerase type II (double strand cut, ATP-hydrolyzing) complex"/>
    <property type="evidence" value="ECO:0007669"/>
    <property type="project" value="TreeGrafter"/>
</dbReference>
<dbReference type="FunFam" id="2.120.10.90:FF:000005">
    <property type="entry name" value="DNA topoisomerase 4 subunit A"/>
    <property type="match status" value="1"/>
</dbReference>
<dbReference type="Gene3D" id="3.90.199.10">
    <property type="entry name" value="Topoisomerase II, domain 5"/>
    <property type="match status" value="1"/>
</dbReference>
<dbReference type="Gene3D" id="3.30.1360.40">
    <property type="match status" value="1"/>
</dbReference>
<dbReference type="GO" id="GO:0005524">
    <property type="term" value="F:ATP binding"/>
    <property type="evidence" value="ECO:0007669"/>
    <property type="project" value="UniProtKB-UniRule"/>
</dbReference>
<name>A0AAU8GUW1_9BACT</name>
<evidence type="ECO:0000256" key="10">
    <source>
        <dbReference type="PROSITE-ProRule" id="PRU01384"/>
    </source>
</evidence>
<accession>A0AAU8GUW1</accession>
<dbReference type="Pfam" id="PF00521">
    <property type="entry name" value="DNA_topoisoIV"/>
    <property type="match status" value="1"/>
</dbReference>
<dbReference type="PANTHER" id="PTHR43493:SF5">
    <property type="entry name" value="DNA GYRASE SUBUNIT A, CHLOROPLASTIC_MITOCHONDRIAL"/>
    <property type="match status" value="1"/>
</dbReference>
<dbReference type="FunFam" id="3.90.199.10:FF:000001">
    <property type="entry name" value="DNA gyrase subunit A"/>
    <property type="match status" value="1"/>
</dbReference>
<comment type="similarity">
    <text evidence="2 9">Belongs to the type II topoisomerase GyrA/ParC subunit family.</text>
</comment>
<dbReference type="HAMAP" id="MF_01897">
    <property type="entry name" value="GyrA"/>
    <property type="match status" value="1"/>
</dbReference>
<evidence type="ECO:0000256" key="1">
    <source>
        <dbReference type="ARBA" id="ARBA00000185"/>
    </source>
</evidence>
<evidence type="ECO:0000256" key="5">
    <source>
        <dbReference type="ARBA" id="ARBA00023029"/>
    </source>
</evidence>
<protein>
    <recommendedName>
        <fullName evidence="9">DNA gyrase subunit A</fullName>
        <ecNumber evidence="9">5.6.2.2</ecNumber>
    </recommendedName>
</protein>
<dbReference type="GO" id="GO:0006261">
    <property type="term" value="P:DNA-templated DNA replication"/>
    <property type="evidence" value="ECO:0007669"/>
    <property type="project" value="UniProtKB-UniRule"/>
</dbReference>
<keyword evidence="9" id="KW-0963">Cytoplasm</keyword>
<evidence type="ECO:0000256" key="9">
    <source>
        <dbReference type="HAMAP-Rule" id="MF_01897"/>
    </source>
</evidence>
<dbReference type="EC" id="5.6.2.2" evidence="9"/>
<dbReference type="GO" id="GO:0005694">
    <property type="term" value="C:chromosome"/>
    <property type="evidence" value="ECO:0007669"/>
    <property type="project" value="InterPro"/>
</dbReference>
<organism evidence="12">
    <name type="scientific">Thermodesulfovibrio autotrophicus</name>
    <dbReference type="NCBI Taxonomy" id="3118333"/>
    <lineage>
        <taxon>Bacteria</taxon>
        <taxon>Pseudomonadati</taxon>
        <taxon>Nitrospirota</taxon>
        <taxon>Thermodesulfovibrionia</taxon>
        <taxon>Thermodesulfovibrionales</taxon>
        <taxon>Thermodesulfovibrionaceae</taxon>
        <taxon>Thermodesulfovibrio</taxon>
    </lineage>
</organism>
<dbReference type="SUPFAM" id="SSF101904">
    <property type="entry name" value="GyrA/ParC C-terminal domain-like"/>
    <property type="match status" value="1"/>
</dbReference>
<evidence type="ECO:0000256" key="6">
    <source>
        <dbReference type="ARBA" id="ARBA00023125"/>
    </source>
</evidence>
<evidence type="ECO:0000256" key="7">
    <source>
        <dbReference type="ARBA" id="ARBA00023235"/>
    </source>
</evidence>
<evidence type="ECO:0000313" key="12">
    <source>
        <dbReference type="EMBL" id="XCH46184.1"/>
    </source>
</evidence>
<dbReference type="GO" id="GO:0005737">
    <property type="term" value="C:cytoplasm"/>
    <property type="evidence" value="ECO:0007669"/>
    <property type="project" value="UniProtKB-SubCell"/>
</dbReference>
<evidence type="ECO:0000259" key="11">
    <source>
        <dbReference type="PROSITE" id="PS52040"/>
    </source>
</evidence>
<dbReference type="NCBIfam" id="TIGR01063">
    <property type="entry name" value="gyrA"/>
    <property type="match status" value="1"/>
</dbReference>
<dbReference type="PROSITE" id="PS52040">
    <property type="entry name" value="TOPO_IIA"/>
    <property type="match status" value="1"/>
</dbReference>
<dbReference type="GO" id="GO:0034335">
    <property type="term" value="F:DNA negative supercoiling activity"/>
    <property type="evidence" value="ECO:0007669"/>
    <property type="project" value="UniProtKB-ARBA"/>
</dbReference>
<dbReference type="InterPro" id="IPR035516">
    <property type="entry name" value="Gyrase/topoIV_suA_C"/>
</dbReference>
<dbReference type="InterPro" id="IPR006691">
    <property type="entry name" value="GyrA/parC_rep"/>
</dbReference>
<dbReference type="RefSeq" id="WP_353683723.1">
    <property type="nucleotide sequence ID" value="NZ_CP144373.1"/>
</dbReference>
<dbReference type="CDD" id="cd00187">
    <property type="entry name" value="TOP4c"/>
    <property type="match status" value="1"/>
</dbReference>
<dbReference type="Pfam" id="PF03989">
    <property type="entry name" value="DNA_gyraseA_C"/>
    <property type="match status" value="6"/>
</dbReference>
<dbReference type="SUPFAM" id="SSF56719">
    <property type="entry name" value="Type II DNA topoisomerase"/>
    <property type="match status" value="1"/>
</dbReference>
<dbReference type="FunFam" id="1.10.268.10:FF:000001">
    <property type="entry name" value="DNA gyrase subunit A"/>
    <property type="match status" value="1"/>
</dbReference>
<comment type="subunit">
    <text evidence="9">Heterotetramer, composed of two GyrA and two GyrB chains. In the heterotetramer, GyrA contains the active site tyrosine that forms a transient covalent intermediate with DNA, while GyrB binds cofactors and catalyzes ATP hydrolysis.</text>
</comment>
<proteinExistence type="inferred from homology"/>
<dbReference type="EMBL" id="CP144373">
    <property type="protein sequence ID" value="XCH46184.1"/>
    <property type="molecule type" value="Genomic_DNA"/>
</dbReference>
<gene>
    <name evidence="9 12" type="primary">gyrA</name>
    <name evidence="12" type="ORF">V4D30_07530</name>
</gene>
<reference evidence="12" key="1">
    <citation type="submission" date="2024-01" db="EMBL/GenBank/DDBJ databases">
        <title>The first autotrophic representatives of the genus Thermodesulfovibrio.</title>
        <authorList>
            <person name="Maltseva A.I."/>
            <person name="Elcheninov A.G."/>
            <person name="Kublanov I.V."/>
            <person name="Lebedinsky A.V."/>
            <person name="Frolov E.N."/>
        </authorList>
    </citation>
    <scope>NUCLEOTIDE SEQUENCE</scope>
    <source>
        <strain evidence="12">3907-1M</strain>
    </source>
</reference>
<comment type="subcellular location">
    <subcellularLocation>
        <location evidence="9">Cytoplasm</location>
    </subcellularLocation>
</comment>
<dbReference type="InterPro" id="IPR002205">
    <property type="entry name" value="Topo_IIA_dom_A"/>
</dbReference>
<dbReference type="InterPro" id="IPR050220">
    <property type="entry name" value="Type_II_DNA_Topoisomerases"/>
</dbReference>
<dbReference type="InterPro" id="IPR013758">
    <property type="entry name" value="Topo_IIA_A/C_ab"/>
</dbReference>
<dbReference type="GO" id="GO:0003677">
    <property type="term" value="F:DNA binding"/>
    <property type="evidence" value="ECO:0007669"/>
    <property type="project" value="UniProtKB-UniRule"/>
</dbReference>
<keyword evidence="3 9" id="KW-0547">Nucleotide-binding</keyword>
<dbReference type="KEGG" id="taut:V4D30_07530"/>
<comment type="function">
    <text evidence="9">A type II topoisomerase that negatively supercoils closed circular double-stranded (ds) DNA in an ATP-dependent manner to modulate DNA topology and maintain chromosomes in an underwound state. Negative supercoiling favors strand separation, and DNA replication, transcription, recombination and repair, all of which involve strand separation. Also able to catalyze the interconversion of other topological isomers of dsDNA rings, including catenanes and knotted rings. Type II topoisomerases break and join 2 DNA strands simultaneously in an ATP-dependent manner.</text>
</comment>
<dbReference type="NCBIfam" id="NF004043">
    <property type="entry name" value="PRK05560.1"/>
    <property type="match status" value="1"/>
</dbReference>